<comment type="caution">
    <text evidence="3">The sequence shown here is derived from an EMBL/GenBank/DDBJ whole genome shotgun (WGS) entry which is preliminary data.</text>
</comment>
<dbReference type="PANTHER" id="PTHR30627:SF24">
    <property type="entry name" value="PENICILLIN-BINDING PROTEIN 4B"/>
    <property type="match status" value="1"/>
</dbReference>
<evidence type="ECO:0000313" key="3">
    <source>
        <dbReference type="EMBL" id="TPW77859.1"/>
    </source>
</evidence>
<feature type="domain" description="Penicillin binding protein A dimerisation" evidence="2">
    <location>
        <begin position="52"/>
        <end position="134"/>
    </location>
</feature>
<organism evidence="3 4">
    <name type="scientific">Schumannella soli</name>
    <dbReference type="NCBI Taxonomy" id="2590779"/>
    <lineage>
        <taxon>Bacteria</taxon>
        <taxon>Bacillati</taxon>
        <taxon>Actinomycetota</taxon>
        <taxon>Actinomycetes</taxon>
        <taxon>Micrococcales</taxon>
        <taxon>Microbacteriaceae</taxon>
        <taxon>Schumannella</taxon>
    </lineage>
</organism>
<dbReference type="SUPFAM" id="SSF56601">
    <property type="entry name" value="beta-lactamase/transpeptidase-like"/>
    <property type="match status" value="1"/>
</dbReference>
<name>A0A506YBJ8_9MICO</name>
<protein>
    <submittedName>
        <fullName evidence="3">Penicillin-binding protein 2</fullName>
    </submittedName>
</protein>
<keyword evidence="4" id="KW-1185">Reference proteome</keyword>
<dbReference type="InterPro" id="IPR050515">
    <property type="entry name" value="Beta-lactam/transpept"/>
</dbReference>
<feature type="domain" description="Penicillin-binding protein transpeptidase" evidence="1">
    <location>
        <begin position="155"/>
        <end position="480"/>
    </location>
</feature>
<dbReference type="Pfam" id="PF21922">
    <property type="entry name" value="PBP_dimer_2"/>
    <property type="match status" value="1"/>
</dbReference>
<dbReference type="Pfam" id="PF00905">
    <property type="entry name" value="Transpeptidase"/>
    <property type="match status" value="1"/>
</dbReference>
<evidence type="ECO:0000259" key="1">
    <source>
        <dbReference type="Pfam" id="PF00905"/>
    </source>
</evidence>
<dbReference type="PANTHER" id="PTHR30627">
    <property type="entry name" value="PEPTIDOGLYCAN D,D-TRANSPEPTIDASE"/>
    <property type="match status" value="1"/>
</dbReference>
<dbReference type="Proteomes" id="UP000316252">
    <property type="component" value="Unassembled WGS sequence"/>
</dbReference>
<evidence type="ECO:0000313" key="4">
    <source>
        <dbReference type="Proteomes" id="UP000316252"/>
    </source>
</evidence>
<dbReference type="Gene3D" id="3.90.1310.10">
    <property type="entry name" value="Penicillin-binding protein 2a (Domain 2)"/>
    <property type="match status" value="1"/>
</dbReference>
<reference evidence="3 4" key="1">
    <citation type="submission" date="2019-06" db="EMBL/GenBank/DDBJ databases">
        <authorList>
            <person name="Li F."/>
        </authorList>
    </citation>
    <scope>NUCLEOTIDE SEQUENCE [LARGE SCALE GENOMIC DNA]</scope>
    <source>
        <strain evidence="3 4">10F1D-1</strain>
    </source>
</reference>
<gene>
    <name evidence="3" type="ORF">FJ657_04215</name>
</gene>
<dbReference type="GO" id="GO:0071555">
    <property type="term" value="P:cell wall organization"/>
    <property type="evidence" value="ECO:0007669"/>
    <property type="project" value="TreeGrafter"/>
</dbReference>
<dbReference type="Gene3D" id="3.40.710.10">
    <property type="entry name" value="DD-peptidase/beta-lactamase superfamily"/>
    <property type="match status" value="1"/>
</dbReference>
<dbReference type="GO" id="GO:0008658">
    <property type="term" value="F:penicillin binding"/>
    <property type="evidence" value="ECO:0007669"/>
    <property type="project" value="InterPro"/>
</dbReference>
<dbReference type="GO" id="GO:0071972">
    <property type="term" value="F:peptidoglycan L,D-transpeptidase activity"/>
    <property type="evidence" value="ECO:0007669"/>
    <property type="project" value="TreeGrafter"/>
</dbReference>
<accession>A0A506YBJ8</accession>
<dbReference type="AlphaFoldDB" id="A0A506YBJ8"/>
<dbReference type="RefSeq" id="WP_141162384.1">
    <property type="nucleotide sequence ID" value="NZ_VHQG01000001.1"/>
</dbReference>
<dbReference type="EMBL" id="VHQG01000001">
    <property type="protein sequence ID" value="TPW77859.1"/>
    <property type="molecule type" value="Genomic_DNA"/>
</dbReference>
<dbReference type="OrthoDB" id="9766847at2"/>
<dbReference type="InterPro" id="IPR012338">
    <property type="entry name" value="Beta-lactam/transpept-like"/>
</dbReference>
<evidence type="ECO:0000259" key="2">
    <source>
        <dbReference type="Pfam" id="PF21922"/>
    </source>
</evidence>
<proteinExistence type="predicted"/>
<dbReference type="InterPro" id="IPR001460">
    <property type="entry name" value="PCN-bd_Tpept"/>
</dbReference>
<dbReference type="GO" id="GO:0005886">
    <property type="term" value="C:plasma membrane"/>
    <property type="evidence" value="ECO:0007669"/>
    <property type="project" value="TreeGrafter"/>
</dbReference>
<dbReference type="InterPro" id="IPR054120">
    <property type="entry name" value="PBPA_dimer"/>
</dbReference>
<sequence length="485" mass="50457">MSRELRRVSIVVLAMFAALFLSTSIIQVGQSDNLRSDSRNTRTILASFSAERGDIIVDGQPIASSTPVDDDYQFLRQYAAGPLYAPATGYSIINGEPRGVEGALNRELAGTADSTFLAHLNQIITGQRPKGASVTLTLDANLQQIAWDALGDMTGAVVALNPKTGQILAMVSKPSYDPNSLTSHNRQEALAAYDALNADPTKPLQNRAIGGDLYAPGSTFKLITTATALESGDYTPDSEFPNPGSLTLTGTSTTITNSEGGSCGGGATASIATALRLSCNIPFAQLGGKLGAKAIQAQAEKFGFGDDSIDIPQHVTPSQYPLYTDAAKVEQSAFGQADDRVTPLQMAMVSAGIANGGIVMKPNLVQEITAPDLSPLQEFQSTEYGRAVSEQTATTMTQMMVNGVNSGAASNARISGVQVAGKTGTAQNGVGDPYTLWFTGFAPADDPQIAVAVVVANGGGQGQNGFGNTLAAPIAKKVMEAVVKR</sequence>